<keyword evidence="7" id="KW-0472">Membrane</keyword>
<dbReference type="PANTHER" id="PTHR10730:SF45">
    <property type="entry name" value="PROCOLLAGEN-LYSINE,2-OXOGLUTARATE 5-DIOXYGENASE"/>
    <property type="match status" value="1"/>
</dbReference>
<evidence type="ECO:0000256" key="5">
    <source>
        <dbReference type="ARBA" id="ARBA00023002"/>
    </source>
</evidence>
<dbReference type="InterPro" id="IPR050757">
    <property type="entry name" value="Collagen_mod_GT25"/>
</dbReference>
<dbReference type="InterPro" id="IPR005123">
    <property type="entry name" value="Oxoglu/Fe-dep_dioxygenase_dom"/>
</dbReference>
<keyword evidence="7" id="KW-0812">Transmembrane</keyword>
<evidence type="ECO:0000256" key="7">
    <source>
        <dbReference type="SAM" id="Phobius"/>
    </source>
</evidence>
<dbReference type="InterPro" id="IPR044861">
    <property type="entry name" value="IPNS-like_FE2OG_OXY"/>
</dbReference>
<evidence type="ECO:0000256" key="2">
    <source>
        <dbReference type="ARBA" id="ARBA00022723"/>
    </source>
</evidence>
<evidence type="ECO:0000313" key="9">
    <source>
        <dbReference type="EMBL" id="KAJ8961210.1"/>
    </source>
</evidence>
<dbReference type="AlphaFoldDB" id="A0AAV8ZA53"/>
<keyword evidence="2" id="KW-0479">Metal-binding</keyword>
<proteinExistence type="predicted"/>
<dbReference type="Proteomes" id="UP001162162">
    <property type="component" value="Unassembled WGS sequence"/>
</dbReference>
<organism evidence="9 10">
    <name type="scientific">Aromia moschata</name>
    <dbReference type="NCBI Taxonomy" id="1265417"/>
    <lineage>
        <taxon>Eukaryota</taxon>
        <taxon>Metazoa</taxon>
        <taxon>Ecdysozoa</taxon>
        <taxon>Arthropoda</taxon>
        <taxon>Hexapoda</taxon>
        <taxon>Insecta</taxon>
        <taxon>Pterygota</taxon>
        <taxon>Neoptera</taxon>
        <taxon>Endopterygota</taxon>
        <taxon>Coleoptera</taxon>
        <taxon>Polyphaga</taxon>
        <taxon>Cucujiformia</taxon>
        <taxon>Chrysomeloidea</taxon>
        <taxon>Cerambycidae</taxon>
        <taxon>Cerambycinae</taxon>
        <taxon>Callichromatini</taxon>
        <taxon>Aromia</taxon>
    </lineage>
</organism>
<keyword evidence="5" id="KW-0560">Oxidoreductase</keyword>
<keyword evidence="3" id="KW-0732">Signal</keyword>
<feature type="transmembrane region" description="Helical" evidence="7">
    <location>
        <begin position="17"/>
        <end position="37"/>
    </location>
</feature>
<sequence>MSFRLDYTIPILFKSEILIWLSAVTLGISMCLCLFPIEVDFGHLINPDTYDITRAEPDMYQIFDNEIDWEEKYIHKEYKDNFLPRKEDLQPCPDVYWFPMVSEKFNTALINMMETFGKWSSGTNEDSRLEGGYEAVPTRDIHMNQVGFEKHWLHFLKKYVLPLQQKVFIGYFHDPPRSLMNFVVRYKPDEQPLLRPHHDSSTYTINIALNKVGVDYEGGGCKFLRYNCSVVDTKPGWILMHPGKLTHYHEARAFWVRRTMRLKREFEGDGHGVQNTVEDGRLRACQKSMHSQEGFQSHPTHQDLLTTPQLGKFSGGKVGDGISHLALNRSFTVGLVNFKSLQVMP</sequence>
<dbReference type="GO" id="GO:0008475">
    <property type="term" value="F:procollagen-lysine 5-dioxygenase activity"/>
    <property type="evidence" value="ECO:0007669"/>
    <property type="project" value="TreeGrafter"/>
</dbReference>
<gene>
    <name evidence="9" type="ORF">NQ318_008893</name>
</gene>
<feature type="domain" description="Fe2OG dioxygenase" evidence="8">
    <location>
        <begin position="175"/>
        <end position="291"/>
    </location>
</feature>
<dbReference type="EMBL" id="JAPWTK010000006">
    <property type="protein sequence ID" value="KAJ8961210.1"/>
    <property type="molecule type" value="Genomic_DNA"/>
</dbReference>
<keyword evidence="6" id="KW-0408">Iron</keyword>
<evidence type="ECO:0000256" key="1">
    <source>
        <dbReference type="ARBA" id="ARBA00001961"/>
    </source>
</evidence>
<dbReference type="PROSITE" id="PS51471">
    <property type="entry name" value="FE2OG_OXY"/>
    <property type="match status" value="1"/>
</dbReference>
<dbReference type="SMART" id="SM00702">
    <property type="entry name" value="P4Hc"/>
    <property type="match status" value="1"/>
</dbReference>
<reference evidence="9" key="1">
    <citation type="journal article" date="2023" name="Insect Mol. Biol.">
        <title>Genome sequencing provides insights into the evolution of gene families encoding plant cell wall-degrading enzymes in longhorned beetles.</title>
        <authorList>
            <person name="Shin N.R."/>
            <person name="Okamura Y."/>
            <person name="Kirsch R."/>
            <person name="Pauchet Y."/>
        </authorList>
    </citation>
    <scope>NUCLEOTIDE SEQUENCE</scope>
    <source>
        <strain evidence="9">AMC_N1</strain>
    </source>
</reference>
<evidence type="ECO:0000256" key="6">
    <source>
        <dbReference type="ARBA" id="ARBA00023004"/>
    </source>
</evidence>
<keyword evidence="7" id="KW-1133">Transmembrane helix</keyword>
<dbReference type="GO" id="GO:0005506">
    <property type="term" value="F:iron ion binding"/>
    <property type="evidence" value="ECO:0007669"/>
    <property type="project" value="InterPro"/>
</dbReference>
<protein>
    <recommendedName>
        <fullName evidence="8">Fe2OG dioxygenase domain-containing protein</fullName>
    </recommendedName>
</protein>
<dbReference type="PANTHER" id="PTHR10730">
    <property type="entry name" value="PROCOLLAGEN-LYSINE,2-OXOGLUTARATE 5-DIOXYGENASE/GLYCOSYLTRANSFERASE 25 FAMILY MEMBER"/>
    <property type="match status" value="1"/>
</dbReference>
<keyword evidence="4" id="KW-0223">Dioxygenase</keyword>
<evidence type="ECO:0000256" key="3">
    <source>
        <dbReference type="ARBA" id="ARBA00022729"/>
    </source>
</evidence>
<evidence type="ECO:0000256" key="4">
    <source>
        <dbReference type="ARBA" id="ARBA00022964"/>
    </source>
</evidence>
<keyword evidence="10" id="KW-1185">Reference proteome</keyword>
<dbReference type="GO" id="GO:0031418">
    <property type="term" value="F:L-ascorbic acid binding"/>
    <property type="evidence" value="ECO:0007669"/>
    <property type="project" value="InterPro"/>
</dbReference>
<comment type="cofactor">
    <cofactor evidence="1">
        <name>L-ascorbate</name>
        <dbReference type="ChEBI" id="CHEBI:38290"/>
    </cofactor>
</comment>
<comment type="caution">
    <text evidence="9">The sequence shown here is derived from an EMBL/GenBank/DDBJ whole genome shotgun (WGS) entry which is preliminary data.</text>
</comment>
<dbReference type="Pfam" id="PF03171">
    <property type="entry name" value="2OG-FeII_Oxy"/>
    <property type="match status" value="1"/>
</dbReference>
<accession>A0AAV8ZA53</accession>
<name>A0AAV8ZA53_9CUCU</name>
<dbReference type="InterPro" id="IPR006620">
    <property type="entry name" value="Pro_4_hyd_alph"/>
</dbReference>
<dbReference type="GO" id="GO:0005783">
    <property type="term" value="C:endoplasmic reticulum"/>
    <property type="evidence" value="ECO:0007669"/>
    <property type="project" value="TreeGrafter"/>
</dbReference>
<evidence type="ECO:0000259" key="8">
    <source>
        <dbReference type="PROSITE" id="PS51471"/>
    </source>
</evidence>
<evidence type="ECO:0000313" key="10">
    <source>
        <dbReference type="Proteomes" id="UP001162162"/>
    </source>
</evidence>